<dbReference type="BioCyc" id="AURANTIMONAS:SI859A1_02825-MONOMER"/>
<dbReference type="Proteomes" id="UP000000321">
    <property type="component" value="Unassembled WGS sequence"/>
</dbReference>
<keyword evidence="10 11" id="KW-0472">Membrane</keyword>
<evidence type="ECO:0000256" key="2">
    <source>
        <dbReference type="ARBA" id="ARBA00004141"/>
    </source>
</evidence>
<feature type="transmembrane region" description="Helical" evidence="11">
    <location>
        <begin position="278"/>
        <end position="295"/>
    </location>
</feature>
<evidence type="ECO:0000256" key="7">
    <source>
        <dbReference type="ARBA" id="ARBA00022688"/>
    </source>
</evidence>
<evidence type="ECO:0000256" key="4">
    <source>
        <dbReference type="ARBA" id="ARBA00022475"/>
    </source>
</evidence>
<dbReference type="EMBL" id="AAPJ01000005">
    <property type="protein sequence ID" value="EAS49224.1"/>
    <property type="molecule type" value="Genomic_DNA"/>
</dbReference>
<dbReference type="FunFam" id="1.20.120.1780:FF:000001">
    <property type="entry name" value="4-hydroxybenzoate octaprenyltransferase"/>
    <property type="match status" value="1"/>
</dbReference>
<keyword evidence="4 11" id="KW-1003">Cell membrane</keyword>
<sequence length="339" mass="37033">MVGNMSNLKGTLVDKADRVADAPSNNWVYRTLPRGAWPYAQLARWDRPIGWQLLLWPCWWSAALAPQAVAAGAVHTGLPSLWHLALFLIGAIAMRGAGCTYNDLVDQKIDDMVARTRSRPLPSGRVTRRQAKMFLALQAAVGFLVLIQFNNFAILLGIASLGTVAIYPFLKRFTDWPQLGLGLAFSWGALMGWAGYWGTLSLAPVLLYTGSILWVIGYDTIYAHQDKEDDALVGVRSTARLFGERTKGALTILYLGTLALFLAAFVSTGQASGGGVSWPAYAGLAIGAFQMIWQIRTLDIDDPDQCLGLFKSNTIFGWIVFFGLIVSALWSLSFPIPAT</sequence>
<dbReference type="PANTHER" id="PTHR11048:SF28">
    <property type="entry name" value="4-HYDROXYBENZOATE POLYPRENYLTRANSFERASE, MITOCHONDRIAL"/>
    <property type="match status" value="1"/>
</dbReference>
<comment type="subcellular location">
    <subcellularLocation>
        <location evidence="11">Cell inner membrane</location>
        <topology evidence="11">Multi-pass membrane protein</topology>
    </subcellularLocation>
    <subcellularLocation>
        <location evidence="2">Membrane</location>
        <topology evidence="2">Multi-pass membrane protein</topology>
    </subcellularLocation>
</comment>
<evidence type="ECO:0000256" key="5">
    <source>
        <dbReference type="ARBA" id="ARBA00022519"/>
    </source>
</evidence>
<evidence type="ECO:0000256" key="11">
    <source>
        <dbReference type="HAMAP-Rule" id="MF_01635"/>
    </source>
</evidence>
<comment type="cofactor">
    <cofactor evidence="1 11">
        <name>Mg(2+)</name>
        <dbReference type="ChEBI" id="CHEBI:18420"/>
    </cofactor>
</comment>
<keyword evidence="8 11" id="KW-0812">Transmembrane</keyword>
<feature type="transmembrane region" description="Helical" evidence="11">
    <location>
        <begin position="80"/>
        <end position="98"/>
    </location>
</feature>
<dbReference type="InterPro" id="IPR030470">
    <property type="entry name" value="UbiA_prenylTrfase_CS"/>
</dbReference>
<evidence type="ECO:0000256" key="1">
    <source>
        <dbReference type="ARBA" id="ARBA00001946"/>
    </source>
</evidence>
<organism evidence="13 14">
    <name type="scientific">Aurantimonas manganoxydans (strain ATCC BAA-1229 / DSM 21871 / SI85-9A1)</name>
    <dbReference type="NCBI Taxonomy" id="287752"/>
    <lineage>
        <taxon>Bacteria</taxon>
        <taxon>Pseudomonadati</taxon>
        <taxon>Pseudomonadota</taxon>
        <taxon>Alphaproteobacteria</taxon>
        <taxon>Hyphomicrobiales</taxon>
        <taxon>Aurantimonadaceae</taxon>
        <taxon>Aurantimonas</taxon>
    </lineage>
</organism>
<keyword evidence="11" id="KW-0460">Magnesium</keyword>
<evidence type="ECO:0000256" key="6">
    <source>
        <dbReference type="ARBA" id="ARBA00022679"/>
    </source>
</evidence>
<evidence type="ECO:0000256" key="12">
    <source>
        <dbReference type="NCBIfam" id="TIGR01474"/>
    </source>
</evidence>
<gene>
    <name evidence="11" type="primary">ubiA</name>
    <name evidence="13" type="ORF">SI859A1_02825</name>
</gene>
<feature type="transmembrane region" description="Helical" evidence="11">
    <location>
        <begin position="179"/>
        <end position="198"/>
    </location>
</feature>
<feature type="transmembrane region" description="Helical" evidence="11">
    <location>
        <begin position="205"/>
        <end position="223"/>
    </location>
</feature>
<evidence type="ECO:0000313" key="14">
    <source>
        <dbReference type="Proteomes" id="UP000000321"/>
    </source>
</evidence>
<evidence type="ECO:0000256" key="8">
    <source>
        <dbReference type="ARBA" id="ARBA00022692"/>
    </source>
</evidence>
<dbReference type="GO" id="GO:0008412">
    <property type="term" value="F:4-hydroxybenzoate polyprenyltransferase activity"/>
    <property type="evidence" value="ECO:0007669"/>
    <property type="project" value="UniProtKB-UniRule"/>
</dbReference>
<evidence type="ECO:0000313" key="13">
    <source>
        <dbReference type="EMBL" id="EAS49224.1"/>
    </source>
</evidence>
<feature type="transmembrane region" description="Helical" evidence="11">
    <location>
        <begin position="53"/>
        <end position="74"/>
    </location>
</feature>
<dbReference type="PANTHER" id="PTHR11048">
    <property type="entry name" value="PRENYLTRANSFERASES"/>
    <property type="match status" value="1"/>
</dbReference>
<dbReference type="InterPro" id="IPR000537">
    <property type="entry name" value="UbiA_prenyltransferase"/>
</dbReference>
<comment type="function">
    <text evidence="11">Catalyzes the prenylation of para-hydroxybenzoate (PHB) with an all-trans polyprenyl group. Mediates the second step in the final reaction sequence of ubiquinone-8 (UQ-8) biosynthesis, which is the condensation of the polyisoprenoid side chain with PHB, generating the first membrane-bound Q intermediate 3-octaprenyl-4-hydroxybenzoate.</text>
</comment>
<evidence type="ECO:0000256" key="10">
    <source>
        <dbReference type="ARBA" id="ARBA00023136"/>
    </source>
</evidence>
<feature type="transmembrane region" description="Helical" evidence="11">
    <location>
        <begin position="315"/>
        <end position="336"/>
    </location>
</feature>
<dbReference type="UniPathway" id="UPA00232"/>
<dbReference type="HOGENOM" id="CLU_034879_0_2_5"/>
<dbReference type="NCBIfam" id="TIGR01474">
    <property type="entry name" value="ubiA_proteo"/>
    <property type="match status" value="1"/>
</dbReference>
<accession>Q1YGK1</accession>
<dbReference type="GO" id="GO:0006744">
    <property type="term" value="P:ubiquinone biosynthetic process"/>
    <property type="evidence" value="ECO:0007669"/>
    <property type="project" value="UniProtKB-UniRule"/>
</dbReference>
<keyword evidence="5 11" id="KW-0997">Cell inner membrane</keyword>
<dbReference type="HAMAP" id="MF_01635">
    <property type="entry name" value="UbiA"/>
    <property type="match status" value="1"/>
</dbReference>
<comment type="pathway">
    <text evidence="11">Cofactor biosynthesis; ubiquinone biosynthesis.</text>
</comment>
<keyword evidence="9 11" id="KW-1133">Transmembrane helix</keyword>
<feature type="transmembrane region" description="Helical" evidence="11">
    <location>
        <begin position="134"/>
        <end position="167"/>
    </location>
</feature>
<dbReference type="CDD" id="cd13959">
    <property type="entry name" value="PT_UbiA_COQ2"/>
    <property type="match status" value="1"/>
</dbReference>
<evidence type="ECO:0000256" key="9">
    <source>
        <dbReference type="ARBA" id="ARBA00022989"/>
    </source>
</evidence>
<dbReference type="FunFam" id="1.10.357.140:FF:000008">
    <property type="entry name" value="4-hydroxybenzoate octaprenyltransferase"/>
    <property type="match status" value="1"/>
</dbReference>
<keyword evidence="14" id="KW-1185">Reference proteome</keyword>
<keyword evidence="6 11" id="KW-0808">Transferase</keyword>
<comment type="caution">
    <text evidence="13">The sequence shown here is derived from an EMBL/GenBank/DDBJ whole genome shotgun (WGS) entry which is preliminary data.</text>
</comment>
<dbReference type="PROSITE" id="PS00943">
    <property type="entry name" value="UBIA"/>
    <property type="match status" value="1"/>
</dbReference>
<protein>
    <recommendedName>
        <fullName evidence="11 12">4-hydroxybenzoate octaprenyltransferase</fullName>
        <ecNumber evidence="11 12">2.5.1.39</ecNumber>
    </recommendedName>
    <alternativeName>
        <fullName evidence="11">4-HB polyprenyltransferase</fullName>
    </alternativeName>
</protein>
<reference evidence="13 14" key="1">
    <citation type="journal article" date="2008" name="Appl. Environ. Microbiol.">
        <title>Genomic insights into Mn(II) oxidation by the marine alphaproteobacterium Aurantimonas sp. strain SI85-9A1.</title>
        <authorList>
            <person name="Dick G.J."/>
            <person name="Podell S."/>
            <person name="Johnson H.A."/>
            <person name="Rivera-Espinoza Y."/>
            <person name="Bernier-Latmani R."/>
            <person name="McCarthy J.K."/>
            <person name="Torpey J.W."/>
            <person name="Clement B.G."/>
            <person name="Gaasterland T."/>
            <person name="Tebo B.M."/>
        </authorList>
    </citation>
    <scope>NUCLEOTIDE SEQUENCE [LARGE SCALE GENOMIC DNA]</scope>
    <source>
        <strain evidence="13 14">SI85-9A1</strain>
    </source>
</reference>
<dbReference type="Gene3D" id="1.20.120.1780">
    <property type="entry name" value="UbiA prenyltransferase"/>
    <property type="match status" value="1"/>
</dbReference>
<dbReference type="InterPro" id="IPR039653">
    <property type="entry name" value="Prenyltransferase"/>
</dbReference>
<dbReference type="Pfam" id="PF01040">
    <property type="entry name" value="UbiA"/>
    <property type="match status" value="1"/>
</dbReference>
<comment type="similarity">
    <text evidence="3 11">Belongs to the UbiA prenyltransferase family.</text>
</comment>
<keyword evidence="7 11" id="KW-0831">Ubiquinone biosynthesis</keyword>
<dbReference type="EC" id="2.5.1.39" evidence="11 12"/>
<comment type="catalytic activity">
    <reaction evidence="11">
        <text>all-trans-octaprenyl diphosphate + 4-hydroxybenzoate = 4-hydroxy-3-(all-trans-octaprenyl)benzoate + diphosphate</text>
        <dbReference type="Rhea" id="RHEA:27782"/>
        <dbReference type="ChEBI" id="CHEBI:1617"/>
        <dbReference type="ChEBI" id="CHEBI:17879"/>
        <dbReference type="ChEBI" id="CHEBI:33019"/>
        <dbReference type="ChEBI" id="CHEBI:57711"/>
        <dbReference type="EC" id="2.5.1.39"/>
    </reaction>
</comment>
<dbReference type="AlphaFoldDB" id="Q1YGK1"/>
<dbReference type="Gene3D" id="1.10.357.140">
    <property type="entry name" value="UbiA prenyltransferase"/>
    <property type="match status" value="1"/>
</dbReference>
<name>Q1YGK1_AURMS</name>
<feature type="transmembrane region" description="Helical" evidence="11">
    <location>
        <begin position="248"/>
        <end position="266"/>
    </location>
</feature>
<proteinExistence type="inferred from homology"/>
<dbReference type="InterPro" id="IPR044878">
    <property type="entry name" value="UbiA_sf"/>
</dbReference>
<dbReference type="InterPro" id="IPR006370">
    <property type="entry name" value="HB_polyprenyltransferase-like"/>
</dbReference>
<dbReference type="GO" id="GO:0005886">
    <property type="term" value="C:plasma membrane"/>
    <property type="evidence" value="ECO:0007669"/>
    <property type="project" value="UniProtKB-SubCell"/>
</dbReference>
<evidence type="ECO:0000256" key="3">
    <source>
        <dbReference type="ARBA" id="ARBA00005985"/>
    </source>
</evidence>